<dbReference type="PANTHER" id="PTHR43056">
    <property type="entry name" value="PEPTIDASE S9 PROLYL OLIGOPEPTIDASE"/>
    <property type="match status" value="1"/>
</dbReference>
<dbReference type="EMBL" id="CP030032">
    <property type="protein sequence ID" value="AWV90929.1"/>
    <property type="molecule type" value="Genomic_DNA"/>
</dbReference>
<dbReference type="GO" id="GO:0006508">
    <property type="term" value="P:proteolysis"/>
    <property type="evidence" value="ECO:0007669"/>
    <property type="project" value="InterPro"/>
</dbReference>
<protein>
    <submittedName>
        <fullName evidence="1">Uncharacterized protein</fullName>
    </submittedName>
</protein>
<dbReference type="Gene3D" id="2.130.10.10">
    <property type="entry name" value="YVTN repeat-like/Quinoprotein amine dehydrogenase"/>
    <property type="match status" value="1"/>
</dbReference>
<dbReference type="InterPro" id="IPR029058">
    <property type="entry name" value="AB_hydrolase_fold"/>
</dbReference>
<dbReference type="InterPro" id="IPR011042">
    <property type="entry name" value="6-blade_b-propeller_TolB-like"/>
</dbReference>
<dbReference type="Pfam" id="PF00326">
    <property type="entry name" value="Peptidase_S9"/>
    <property type="match status" value="1"/>
</dbReference>
<dbReference type="GO" id="GO:0008236">
    <property type="term" value="F:serine-type peptidase activity"/>
    <property type="evidence" value="ECO:0007669"/>
    <property type="project" value="InterPro"/>
</dbReference>
<sequence>MTSAKPYGLWSSNLSSSAMAGDLGLKDVAWADDGTLVWLESRDGHSVLVARGAHPDRAPRDITRDLRVSAGVGYGGGDFSVRGEDVYFAASNGRVYRSAIAHGQPRPLTPSNGGAASPTVSPDQKWVLFVHTDQRNDIIAVVDADGKNWPQKLVTGADFYMQPTWSPDSNKIAWVSWNHPNMPWDETELHLGEVEVGPGGLTLKSSKQIAADVPAALMQPEFSPDGKTLAFISDADGWWQLYLYDIDSGEQRQLTHGEFEIGGPGWVQGLRAYVWKPDGSGLFAIRNQRGEMDLLDVSLDGKFSSVEALKDYRYLAQPVISKSGELAMLASSSRIPTRVVSWDSVGKSEACVERHSSGERLDPSELAEMKPVSWSAGEGSGDIEIFGNYYPPTNPKYHSDGKPPAIITIHGGPTAQSVASYSPASQFFATRGFAVLEVNYRGSTGYGREYRHALKGNWGVFDIADAKSAAKFLADEGLADPDRIVISGGSAGGYTVLQSLVANPGTFAAGISRYGISNLFALSMETHKFESHYNDCLVGVLPEDGDIFRERSPLFNAENISDPVAIFQGGLDKVVPPNQAEMMVDILKQRGVPHEYHVYDDEGHGWRKAKNIEHYYNAALDFLKQYVIFN</sequence>
<dbReference type="Gene3D" id="3.40.50.1820">
    <property type="entry name" value="alpha/beta hydrolase"/>
    <property type="match status" value="1"/>
</dbReference>
<dbReference type="SUPFAM" id="SSF82171">
    <property type="entry name" value="DPP6 N-terminal domain-like"/>
    <property type="match status" value="1"/>
</dbReference>
<dbReference type="Gene3D" id="2.120.10.30">
    <property type="entry name" value="TolB, C-terminal domain"/>
    <property type="match status" value="1"/>
</dbReference>
<dbReference type="InterPro" id="IPR015943">
    <property type="entry name" value="WD40/YVTN_repeat-like_dom_sf"/>
</dbReference>
<dbReference type="AlphaFoldDB" id="A0A2Z4FPK6"/>
<accession>A0A2Z4FPK6</accession>
<organism evidence="1 2">
    <name type="scientific">Bradymonas sediminis</name>
    <dbReference type="NCBI Taxonomy" id="1548548"/>
    <lineage>
        <taxon>Bacteria</taxon>
        <taxon>Deltaproteobacteria</taxon>
        <taxon>Bradymonadales</taxon>
        <taxon>Bradymonadaceae</taxon>
        <taxon>Bradymonas</taxon>
    </lineage>
</organism>
<evidence type="ECO:0000313" key="1">
    <source>
        <dbReference type="EMBL" id="AWV90929.1"/>
    </source>
</evidence>
<dbReference type="InterPro" id="IPR011659">
    <property type="entry name" value="WD40"/>
</dbReference>
<dbReference type="OrthoDB" id="4269629at2"/>
<evidence type="ECO:0000313" key="2">
    <source>
        <dbReference type="Proteomes" id="UP000249799"/>
    </source>
</evidence>
<dbReference type="Pfam" id="PF07676">
    <property type="entry name" value="PD40"/>
    <property type="match status" value="2"/>
</dbReference>
<dbReference type="SUPFAM" id="SSF53474">
    <property type="entry name" value="alpha/beta-Hydrolases"/>
    <property type="match status" value="1"/>
</dbReference>
<keyword evidence="2" id="KW-1185">Reference proteome</keyword>
<dbReference type="RefSeq" id="WP_111336716.1">
    <property type="nucleotide sequence ID" value="NZ_CP030032.1"/>
</dbReference>
<dbReference type="Pfam" id="PF00930">
    <property type="entry name" value="DPPIV_N"/>
    <property type="match status" value="1"/>
</dbReference>
<gene>
    <name evidence="1" type="ORF">DN745_17000</name>
</gene>
<dbReference type="PANTHER" id="PTHR43056:SF5">
    <property type="entry name" value="PEPTIDASE S9 PROLYL OLIGOPEPTIDASE CATALYTIC DOMAIN-CONTAINING PROTEIN"/>
    <property type="match status" value="1"/>
</dbReference>
<proteinExistence type="predicted"/>
<reference evidence="1 2" key="1">
    <citation type="submission" date="2018-06" db="EMBL/GenBank/DDBJ databases">
        <title>Lujinxingia sediminis gen. nov. sp. nov., a new facultative anaerobic member of the class Deltaproteobacteria, and proposal of Lujinxingaceae fam. nov.</title>
        <authorList>
            <person name="Guo L.-Y."/>
            <person name="Li C.-M."/>
            <person name="Wang S."/>
            <person name="Du Z.-J."/>
        </authorList>
    </citation>
    <scope>NUCLEOTIDE SEQUENCE [LARGE SCALE GENOMIC DNA]</scope>
    <source>
        <strain evidence="1 2">FA350</strain>
    </source>
</reference>
<dbReference type="Proteomes" id="UP000249799">
    <property type="component" value="Chromosome"/>
</dbReference>
<dbReference type="InterPro" id="IPR001375">
    <property type="entry name" value="Peptidase_S9_cat"/>
</dbReference>
<dbReference type="InterPro" id="IPR002469">
    <property type="entry name" value="Peptidase_S9B_N"/>
</dbReference>
<dbReference type="KEGG" id="bsed:DN745_17000"/>
<dbReference type="InterPro" id="IPR050585">
    <property type="entry name" value="Xaa-Pro_dipeptidyl-ppase/CocE"/>
</dbReference>
<name>A0A2Z4FPK6_9DELT</name>